<sequence>MKKRIMLAAIMAMGLATPVFAETSKSSESVILKSDIKIDVPETVKTDKYGLAEISGETLEKAKVIGGDKTVTATNKGKFVLKKKISTTKPKKITIEVSKDGLSKKVKVKVIPNKTFVKRMKQLTPTVEKEVTADENGFAVIRGEALVGAKITTSTGTVKSDKKGVFTLKAQLDDAEPKTIVLTVENKKWKISKKVEITIKPGSAYRDKKSSESRSIEQSESEQSRVAAEQAQVAEQSRVAAEQAQAAEQSRVAAEQAQVAEQSRVAAEQAQAAEQSRAATAQAPSTTDRMVYVTGGGKSDVYWYGTSLMPSNTNKNNIVTMSESEAIAQGKRHSLKE</sequence>
<protein>
    <recommendedName>
        <fullName evidence="5">Bacterial Ig domain-containing protein</fullName>
    </recommendedName>
</protein>
<organism evidence="3 4">
    <name type="scientific">Pseudolactococcus hodotermopsidis</name>
    <dbReference type="NCBI Taxonomy" id="2709157"/>
    <lineage>
        <taxon>Bacteria</taxon>
        <taxon>Bacillati</taxon>
        <taxon>Bacillota</taxon>
        <taxon>Bacilli</taxon>
        <taxon>Lactobacillales</taxon>
        <taxon>Streptococcaceae</taxon>
        <taxon>Pseudolactococcus</taxon>
    </lineage>
</organism>
<dbReference type="AlphaFoldDB" id="A0A6A0BHI8"/>
<name>A0A6A0BHI8_9LACT</name>
<feature type="signal peptide" evidence="2">
    <location>
        <begin position="1"/>
        <end position="21"/>
    </location>
</feature>
<evidence type="ECO:0000313" key="3">
    <source>
        <dbReference type="EMBL" id="GFH43267.1"/>
    </source>
</evidence>
<feature type="compositionally biased region" description="Low complexity" evidence="1">
    <location>
        <begin position="258"/>
        <end position="283"/>
    </location>
</feature>
<evidence type="ECO:0000313" key="4">
    <source>
        <dbReference type="Proteomes" id="UP000480303"/>
    </source>
</evidence>
<evidence type="ECO:0000256" key="2">
    <source>
        <dbReference type="SAM" id="SignalP"/>
    </source>
</evidence>
<feature type="region of interest" description="Disordered" evidence="1">
    <location>
        <begin position="204"/>
        <end position="225"/>
    </location>
</feature>
<accession>A0A6A0BHI8</accession>
<comment type="caution">
    <text evidence="3">The sequence shown here is derived from an EMBL/GenBank/DDBJ whole genome shotgun (WGS) entry which is preliminary data.</text>
</comment>
<feature type="chain" id="PRO_5025460583" description="Bacterial Ig domain-containing protein" evidence="2">
    <location>
        <begin position="22"/>
        <end position="337"/>
    </location>
</feature>
<dbReference type="EMBL" id="BLLI01000071">
    <property type="protein sequence ID" value="GFH43267.1"/>
    <property type="molecule type" value="Genomic_DNA"/>
</dbReference>
<evidence type="ECO:0000256" key="1">
    <source>
        <dbReference type="SAM" id="MobiDB-lite"/>
    </source>
</evidence>
<keyword evidence="2" id="KW-0732">Signal</keyword>
<dbReference type="Proteomes" id="UP000480303">
    <property type="component" value="Unassembled WGS sequence"/>
</dbReference>
<gene>
    <name evidence="3" type="ORF">Hs30E_18180</name>
</gene>
<evidence type="ECO:0008006" key="5">
    <source>
        <dbReference type="Google" id="ProtNLM"/>
    </source>
</evidence>
<feature type="region of interest" description="Disordered" evidence="1">
    <location>
        <begin position="258"/>
        <end position="286"/>
    </location>
</feature>
<reference evidence="3 4" key="1">
    <citation type="submission" date="2020-02" db="EMBL/GenBank/DDBJ databases">
        <title>Draft genome sequence of Lactococcus sp. Hs30E4-3.</title>
        <authorList>
            <person name="Noda S."/>
            <person name="Yuki M."/>
            <person name="Ohkuma M."/>
        </authorList>
    </citation>
    <scope>NUCLEOTIDE SEQUENCE [LARGE SCALE GENOMIC DNA]</scope>
    <source>
        <strain evidence="3 4">Hs30E4-3</strain>
    </source>
</reference>
<keyword evidence="4" id="KW-1185">Reference proteome</keyword>
<proteinExistence type="predicted"/>
<feature type="compositionally biased region" description="Basic and acidic residues" evidence="1">
    <location>
        <begin position="205"/>
        <end position="217"/>
    </location>
</feature>